<sequence length="175" mass="19582">MSTVTARRRPLADEVAHPVARTTVPACRGHDPELWFAHGLDATLARAVNICRTCPLMKPCRAYATAYDVDGVWGATTRAERDDYRRAHGIRPRNILGFASRKKANSSPRPKRQRRTLSAPAAPEPASEIVPTKHCPRCGTDRPLNRWYRNRATADRLSAWCKPCLHEIAQKGSHP</sequence>
<dbReference type="GO" id="GO:0047134">
    <property type="term" value="F:protein-disulfide reductase [NAD(P)H] activity"/>
    <property type="evidence" value="ECO:0007669"/>
    <property type="project" value="TreeGrafter"/>
</dbReference>
<dbReference type="InterPro" id="IPR034768">
    <property type="entry name" value="4FE4S_WBL"/>
</dbReference>
<comment type="subcellular location">
    <subcellularLocation>
        <location evidence="2">Cytoplasm</location>
    </subcellularLocation>
</comment>
<dbReference type="Proteomes" id="UP001143474">
    <property type="component" value="Unassembled WGS sequence"/>
</dbReference>
<accession>A0A9W6HXA1</accession>
<dbReference type="GO" id="GO:0051539">
    <property type="term" value="F:4 iron, 4 sulfur cluster binding"/>
    <property type="evidence" value="ECO:0007669"/>
    <property type="project" value="UniProtKB-KW"/>
</dbReference>
<comment type="similarity">
    <text evidence="3">Belongs to the WhiB family.</text>
</comment>
<evidence type="ECO:0000256" key="4">
    <source>
        <dbReference type="ARBA" id="ARBA00022485"/>
    </source>
</evidence>
<feature type="domain" description="4Fe-4S Wbl-type" evidence="13">
    <location>
        <begin position="26"/>
        <end position="83"/>
    </location>
</feature>
<dbReference type="RefSeq" id="WP_271215836.1">
    <property type="nucleotide sequence ID" value="NZ_BAAAVD010000006.1"/>
</dbReference>
<evidence type="ECO:0000259" key="13">
    <source>
        <dbReference type="PROSITE" id="PS51674"/>
    </source>
</evidence>
<evidence type="ECO:0000256" key="1">
    <source>
        <dbReference type="ARBA" id="ARBA00001966"/>
    </source>
</evidence>
<dbReference type="PANTHER" id="PTHR38839">
    <property type="entry name" value="TRANSCRIPTIONAL REGULATOR WHID-RELATED"/>
    <property type="match status" value="1"/>
</dbReference>
<evidence type="ECO:0000256" key="8">
    <source>
        <dbReference type="ARBA" id="ARBA00023015"/>
    </source>
</evidence>
<evidence type="ECO:0000313" key="15">
    <source>
        <dbReference type="Proteomes" id="UP001143474"/>
    </source>
</evidence>
<keyword evidence="7" id="KW-0411">Iron-sulfur</keyword>
<reference evidence="14" key="1">
    <citation type="journal article" date="2014" name="Int. J. Syst. Evol. Microbiol.">
        <title>Complete genome sequence of Corynebacterium casei LMG S-19264T (=DSM 44701T), isolated from a smear-ripened cheese.</title>
        <authorList>
            <consortium name="US DOE Joint Genome Institute (JGI-PGF)"/>
            <person name="Walter F."/>
            <person name="Albersmeier A."/>
            <person name="Kalinowski J."/>
            <person name="Ruckert C."/>
        </authorList>
    </citation>
    <scope>NUCLEOTIDE SEQUENCE</scope>
    <source>
        <strain evidence="14">VKM Ac-2007</strain>
    </source>
</reference>
<keyword evidence="15" id="KW-1185">Reference proteome</keyword>
<keyword evidence="6" id="KW-0408">Iron</keyword>
<evidence type="ECO:0000256" key="7">
    <source>
        <dbReference type="ARBA" id="ARBA00023014"/>
    </source>
</evidence>
<dbReference type="GO" id="GO:0046872">
    <property type="term" value="F:metal ion binding"/>
    <property type="evidence" value="ECO:0007669"/>
    <property type="project" value="UniProtKB-KW"/>
</dbReference>
<dbReference type="AlphaFoldDB" id="A0A9W6HXA1"/>
<feature type="region of interest" description="Disordered" evidence="12">
    <location>
        <begin position="97"/>
        <end position="133"/>
    </location>
</feature>
<dbReference type="GO" id="GO:0045454">
    <property type="term" value="P:cell redox homeostasis"/>
    <property type="evidence" value="ECO:0007669"/>
    <property type="project" value="TreeGrafter"/>
</dbReference>
<gene>
    <name evidence="14" type="ORF">GCM10017600_06880</name>
</gene>
<dbReference type="GO" id="GO:0005737">
    <property type="term" value="C:cytoplasm"/>
    <property type="evidence" value="ECO:0007669"/>
    <property type="project" value="UniProtKB-SubCell"/>
</dbReference>
<feature type="compositionally biased region" description="Basic residues" evidence="12">
    <location>
        <begin position="100"/>
        <end position="115"/>
    </location>
</feature>
<dbReference type="PROSITE" id="PS51674">
    <property type="entry name" value="4FE4S_WBL"/>
    <property type="match status" value="1"/>
</dbReference>
<dbReference type="EMBL" id="BSEV01000001">
    <property type="protein sequence ID" value="GLK07283.1"/>
    <property type="molecule type" value="Genomic_DNA"/>
</dbReference>
<keyword evidence="4" id="KW-0004">4Fe-4S</keyword>
<evidence type="ECO:0000256" key="11">
    <source>
        <dbReference type="ARBA" id="ARBA00023163"/>
    </source>
</evidence>
<dbReference type="GO" id="GO:0045892">
    <property type="term" value="P:negative regulation of DNA-templated transcription"/>
    <property type="evidence" value="ECO:0007669"/>
    <property type="project" value="TreeGrafter"/>
</dbReference>
<evidence type="ECO:0000256" key="3">
    <source>
        <dbReference type="ARBA" id="ARBA00006597"/>
    </source>
</evidence>
<dbReference type="Pfam" id="PF02467">
    <property type="entry name" value="Whib"/>
    <property type="match status" value="1"/>
</dbReference>
<name>A0A9W6HXA1_9ACTN</name>
<comment type="caution">
    <text evidence="14">The sequence shown here is derived from an EMBL/GenBank/DDBJ whole genome shotgun (WGS) entry which is preliminary data.</text>
</comment>
<protein>
    <recommendedName>
        <fullName evidence="13">4Fe-4S Wbl-type domain-containing protein</fullName>
    </recommendedName>
</protein>
<proteinExistence type="inferred from homology"/>
<keyword evidence="5" id="KW-0479">Metal-binding</keyword>
<evidence type="ECO:0000256" key="6">
    <source>
        <dbReference type="ARBA" id="ARBA00023004"/>
    </source>
</evidence>
<evidence type="ECO:0000256" key="9">
    <source>
        <dbReference type="ARBA" id="ARBA00023125"/>
    </source>
</evidence>
<evidence type="ECO:0000256" key="12">
    <source>
        <dbReference type="SAM" id="MobiDB-lite"/>
    </source>
</evidence>
<dbReference type="GO" id="GO:0003677">
    <property type="term" value="F:DNA binding"/>
    <property type="evidence" value="ECO:0007669"/>
    <property type="project" value="UniProtKB-KW"/>
</dbReference>
<dbReference type="InterPro" id="IPR003482">
    <property type="entry name" value="Whib"/>
</dbReference>
<keyword evidence="9" id="KW-0238">DNA-binding</keyword>
<keyword evidence="8" id="KW-0805">Transcription regulation</keyword>
<evidence type="ECO:0000313" key="14">
    <source>
        <dbReference type="EMBL" id="GLK07283.1"/>
    </source>
</evidence>
<keyword evidence="10" id="KW-1015">Disulfide bond</keyword>
<comment type="cofactor">
    <cofactor evidence="1">
        <name>[4Fe-4S] cluster</name>
        <dbReference type="ChEBI" id="CHEBI:49883"/>
    </cofactor>
</comment>
<evidence type="ECO:0000256" key="5">
    <source>
        <dbReference type="ARBA" id="ARBA00022723"/>
    </source>
</evidence>
<keyword evidence="11" id="KW-0804">Transcription</keyword>
<reference evidence="14" key="2">
    <citation type="submission" date="2023-01" db="EMBL/GenBank/DDBJ databases">
        <authorList>
            <person name="Sun Q."/>
            <person name="Evtushenko L."/>
        </authorList>
    </citation>
    <scope>NUCLEOTIDE SEQUENCE</scope>
    <source>
        <strain evidence="14">VKM Ac-2007</strain>
    </source>
</reference>
<organism evidence="14 15">
    <name type="scientific">Streptosporangium carneum</name>
    <dbReference type="NCBI Taxonomy" id="47481"/>
    <lineage>
        <taxon>Bacteria</taxon>
        <taxon>Bacillati</taxon>
        <taxon>Actinomycetota</taxon>
        <taxon>Actinomycetes</taxon>
        <taxon>Streptosporangiales</taxon>
        <taxon>Streptosporangiaceae</taxon>
        <taxon>Streptosporangium</taxon>
    </lineage>
</organism>
<evidence type="ECO:0000256" key="10">
    <source>
        <dbReference type="ARBA" id="ARBA00023157"/>
    </source>
</evidence>
<evidence type="ECO:0000256" key="2">
    <source>
        <dbReference type="ARBA" id="ARBA00004496"/>
    </source>
</evidence>
<feature type="compositionally biased region" description="Low complexity" evidence="12">
    <location>
        <begin position="118"/>
        <end position="128"/>
    </location>
</feature>